<evidence type="ECO:0000256" key="1">
    <source>
        <dbReference type="SAM" id="MobiDB-lite"/>
    </source>
</evidence>
<organism evidence="2 3">
    <name type="scientific">Penicillium decumbens</name>
    <dbReference type="NCBI Taxonomy" id="69771"/>
    <lineage>
        <taxon>Eukaryota</taxon>
        <taxon>Fungi</taxon>
        <taxon>Dikarya</taxon>
        <taxon>Ascomycota</taxon>
        <taxon>Pezizomycotina</taxon>
        <taxon>Eurotiomycetes</taxon>
        <taxon>Eurotiomycetidae</taxon>
        <taxon>Eurotiales</taxon>
        <taxon>Aspergillaceae</taxon>
        <taxon>Penicillium</taxon>
    </lineage>
</organism>
<feature type="compositionally biased region" description="Polar residues" evidence="1">
    <location>
        <begin position="86"/>
        <end position="99"/>
    </location>
</feature>
<feature type="region of interest" description="Disordered" evidence="1">
    <location>
        <begin position="197"/>
        <end position="219"/>
    </location>
</feature>
<dbReference type="STRING" id="69771.A0A1V6PPK3"/>
<name>A0A1V6PPK3_PENDC</name>
<sequence length="665" mass="73928">MEDSQNEPPKRVSLVDYSESDSVSSTATVVEKSATTTLASAQNAQNMDRTTSSREASVVRFPDTLARENQPNTPPPLSSAEHRTSTDTNPMQSAQAQASEQHRTSTDTNPMQSAEASEQHRTTSTDTNPMQSAQAPEQHRTSTDTNPVQSQAAVIMLPSKPVILSRSGTMAEDEFLWYLKTWREQSYTYDGEFKDLTEQDPGRWQDGDGDGPQMQSANKTNRKPFLKSVTKLKEHHWDVTEWRNLTTISEEGWPKVSPKRVRASDQVVFWAMLHMKQEDRYATWPAEFDSHGDIRWTRVPRGPPMIVEAHGLFWFPVWKGAYILNAEWWTATGWQFDHALNRTTLGCQVLKEFNFGLVLAPPEAVEAAGWVLKLEDDQITPAAGIGIPSSFINAAEMYSIGLTFRTIPNAKCVVILDRENAALDYQQELLGYQSSVGSTTDPTYESYGGSQVHLSPIDWNKIHTGKPRQRVNLKKRKRGIVHAKDSISQPAAPVTITPELSQLQSEMMDVLSMAQGTSGSDILIAMGKFAKLHASVTQSPTAMAVSRREWREEELRYMKELLRPSPAFEEIHRIVSEATDADRKHLLDYFEYCKAKKLSRDEMEDTHLPPPVQSAVKTIFSSIDTLHPERQAAAAAATGDASTAAPGDASTAAPGDASGDSMFVD</sequence>
<evidence type="ECO:0000313" key="3">
    <source>
        <dbReference type="Proteomes" id="UP000191522"/>
    </source>
</evidence>
<feature type="compositionally biased region" description="Polar residues" evidence="1">
    <location>
        <begin position="124"/>
        <end position="135"/>
    </location>
</feature>
<feature type="region of interest" description="Disordered" evidence="1">
    <location>
        <begin position="630"/>
        <end position="665"/>
    </location>
</feature>
<feature type="compositionally biased region" description="Basic and acidic residues" evidence="1">
    <location>
        <begin position="197"/>
        <end position="206"/>
    </location>
</feature>
<reference evidence="3" key="1">
    <citation type="journal article" date="2017" name="Nat. Microbiol.">
        <title>Global analysis of biosynthetic gene clusters reveals vast potential of secondary metabolite production in Penicillium species.</title>
        <authorList>
            <person name="Nielsen J.C."/>
            <person name="Grijseels S."/>
            <person name="Prigent S."/>
            <person name="Ji B."/>
            <person name="Dainat J."/>
            <person name="Nielsen K.F."/>
            <person name="Frisvad J.C."/>
            <person name="Workman M."/>
            <person name="Nielsen J."/>
        </authorList>
    </citation>
    <scope>NUCLEOTIDE SEQUENCE [LARGE SCALE GENOMIC DNA]</scope>
    <source>
        <strain evidence="3">IBT 11843</strain>
    </source>
</reference>
<feature type="compositionally biased region" description="Low complexity" evidence="1">
    <location>
        <begin position="632"/>
        <end position="665"/>
    </location>
</feature>
<gene>
    <name evidence="2" type="ORF">PENDEC_c001G01710</name>
</gene>
<proteinExistence type="predicted"/>
<dbReference type="OrthoDB" id="4348291at2759"/>
<evidence type="ECO:0000313" key="2">
    <source>
        <dbReference type="EMBL" id="OQD78657.1"/>
    </source>
</evidence>
<accession>A0A1V6PPK3</accession>
<comment type="caution">
    <text evidence="2">The sequence shown here is derived from an EMBL/GenBank/DDBJ whole genome shotgun (WGS) entry which is preliminary data.</text>
</comment>
<protein>
    <submittedName>
        <fullName evidence="2">Uncharacterized protein</fullName>
    </submittedName>
</protein>
<feature type="region of interest" description="Disordered" evidence="1">
    <location>
        <begin position="1"/>
        <end position="147"/>
    </location>
</feature>
<feature type="compositionally biased region" description="Polar residues" evidence="1">
    <location>
        <begin position="20"/>
        <end position="55"/>
    </location>
</feature>
<dbReference type="AlphaFoldDB" id="A0A1V6PPK3"/>
<dbReference type="Proteomes" id="UP000191522">
    <property type="component" value="Unassembled WGS sequence"/>
</dbReference>
<feature type="compositionally biased region" description="Polar residues" evidence="1">
    <location>
        <begin position="106"/>
        <end position="116"/>
    </location>
</feature>
<dbReference type="EMBL" id="MDYL01000001">
    <property type="protein sequence ID" value="OQD78657.1"/>
    <property type="molecule type" value="Genomic_DNA"/>
</dbReference>
<keyword evidence="3" id="KW-1185">Reference proteome</keyword>